<feature type="domain" description="Type II secretion system protein GspC N-terminal" evidence="11">
    <location>
        <begin position="34"/>
        <end position="173"/>
    </location>
</feature>
<dbReference type="Pfam" id="PF11356">
    <property type="entry name" value="T2SSC"/>
    <property type="match status" value="1"/>
</dbReference>
<dbReference type="GO" id="GO:0015628">
    <property type="term" value="P:protein secretion by the type II secretion system"/>
    <property type="evidence" value="ECO:0007669"/>
    <property type="project" value="InterPro"/>
</dbReference>
<evidence type="ECO:0000256" key="9">
    <source>
        <dbReference type="ARBA" id="ARBA00023136"/>
    </source>
</evidence>
<dbReference type="Gene3D" id="2.30.42.10">
    <property type="match status" value="1"/>
</dbReference>
<dbReference type="GO" id="GO:0005886">
    <property type="term" value="C:plasma membrane"/>
    <property type="evidence" value="ECO:0007669"/>
    <property type="project" value="UniProtKB-SubCell"/>
</dbReference>
<feature type="transmembrane region" description="Helical" evidence="10">
    <location>
        <begin position="29"/>
        <end position="50"/>
    </location>
</feature>
<dbReference type="RefSeq" id="WP_096619129.1">
    <property type="nucleotide sequence ID" value="NZ_CP020660.1"/>
</dbReference>
<keyword evidence="3" id="KW-0813">Transport</keyword>
<dbReference type="EMBL" id="CP020660">
    <property type="protein sequence ID" value="ATF09476.1"/>
    <property type="molecule type" value="Genomic_DNA"/>
</dbReference>
<dbReference type="InterPro" id="IPR024961">
    <property type="entry name" value="T2SS_GspC_N"/>
</dbReference>
<evidence type="ECO:0000256" key="8">
    <source>
        <dbReference type="ARBA" id="ARBA00022989"/>
    </source>
</evidence>
<evidence type="ECO:0000256" key="6">
    <source>
        <dbReference type="ARBA" id="ARBA00022692"/>
    </source>
</evidence>
<evidence type="ECO:0000256" key="10">
    <source>
        <dbReference type="SAM" id="Phobius"/>
    </source>
</evidence>
<protein>
    <submittedName>
        <fullName evidence="12">General secretion pathway protein C</fullName>
    </submittedName>
</protein>
<evidence type="ECO:0000313" key="13">
    <source>
        <dbReference type="Proteomes" id="UP000218160"/>
    </source>
</evidence>
<keyword evidence="9 10" id="KW-0472">Membrane</keyword>
<sequence>MFANFGMKHLVIWMSPLLGKNTPTIATKWFTYVLLLLLAWTLGRLVWFWVIPPANSIPLSSSDQWSVGHVVPSHQIEQIINQHFFGRFSKEATLGETKFKPIIDAPQTRLHFTLVGVVTSSEPEHGLAVIANRSVQKIYGIGETIEETNIILHQVQSNHVILRNNGRDETLMLNGLDYNPAEQTNPATHRKEAVSVKQNTGQPDLSNVKAEIMNDPQALLKYITWSQERNQYGLIGYRIDPGNDSRLFQEAGLQSGDIAVNLNGADLTNPAEMNRIWLSLSHVSEISLTVKREGQLHDIYISLE</sequence>
<keyword evidence="13" id="KW-1185">Reference proteome</keyword>
<dbReference type="Gene3D" id="2.30.30.830">
    <property type="match status" value="1"/>
</dbReference>
<reference evidence="13" key="1">
    <citation type="submission" date="2017-04" db="EMBL/GenBank/DDBJ databases">
        <title>Genome evolution of the luminous symbionts of deep sea anglerfish.</title>
        <authorList>
            <person name="Hendry T.A."/>
        </authorList>
    </citation>
    <scope>NUCLEOTIDE SEQUENCE [LARGE SCALE GENOMIC DNA]</scope>
</reference>
<keyword evidence="6 10" id="KW-0812">Transmembrane</keyword>
<evidence type="ECO:0000259" key="11">
    <source>
        <dbReference type="Pfam" id="PF11356"/>
    </source>
</evidence>
<dbReference type="InterPro" id="IPR036034">
    <property type="entry name" value="PDZ_sf"/>
</dbReference>
<dbReference type="SUPFAM" id="SSF50156">
    <property type="entry name" value="PDZ domain-like"/>
    <property type="match status" value="1"/>
</dbReference>
<evidence type="ECO:0000313" key="12">
    <source>
        <dbReference type="EMBL" id="ATF09476.1"/>
    </source>
</evidence>
<evidence type="ECO:0000256" key="2">
    <source>
        <dbReference type="ARBA" id="ARBA00007986"/>
    </source>
</evidence>
<name>A0A291B8X5_9GAMM</name>
<keyword evidence="4" id="KW-1003">Cell membrane</keyword>
<evidence type="ECO:0000256" key="5">
    <source>
        <dbReference type="ARBA" id="ARBA00022519"/>
    </source>
</evidence>
<proteinExistence type="inferred from homology"/>
<dbReference type="Proteomes" id="UP000218160">
    <property type="component" value="Chromosome 1"/>
</dbReference>
<comment type="similarity">
    <text evidence="2">Belongs to the GSP C family.</text>
</comment>
<evidence type="ECO:0000256" key="3">
    <source>
        <dbReference type="ARBA" id="ARBA00022448"/>
    </source>
</evidence>
<accession>A0A291B8X5</accession>
<gene>
    <name evidence="12" type="ORF">BTN50_0972</name>
</gene>
<keyword evidence="7" id="KW-0653">Protein transport</keyword>
<dbReference type="AlphaFoldDB" id="A0A291B8X5"/>
<keyword evidence="8 10" id="KW-1133">Transmembrane helix</keyword>
<organism evidence="12 13">
    <name type="scientific">Candidatus Enterovibrio altilux</name>
    <dbReference type="NCBI Taxonomy" id="1927128"/>
    <lineage>
        <taxon>Bacteria</taxon>
        <taxon>Pseudomonadati</taxon>
        <taxon>Pseudomonadota</taxon>
        <taxon>Gammaproteobacteria</taxon>
        <taxon>Vibrionales</taxon>
        <taxon>Vibrionaceae</taxon>
        <taxon>Enterovibrio</taxon>
    </lineage>
</organism>
<keyword evidence="5" id="KW-0997">Cell inner membrane</keyword>
<dbReference type="NCBIfam" id="TIGR01713">
    <property type="entry name" value="typeII_sec_gspC"/>
    <property type="match status" value="1"/>
</dbReference>
<dbReference type="KEGG" id="elux:BTN50_0972"/>
<evidence type="ECO:0000256" key="7">
    <source>
        <dbReference type="ARBA" id="ARBA00022927"/>
    </source>
</evidence>
<comment type="subcellular location">
    <subcellularLocation>
        <location evidence="1">Cell inner membrane</location>
    </subcellularLocation>
</comment>
<evidence type="ECO:0000256" key="1">
    <source>
        <dbReference type="ARBA" id="ARBA00004533"/>
    </source>
</evidence>
<dbReference type="InterPro" id="IPR001639">
    <property type="entry name" value="T2SS_protein-GspC"/>
</dbReference>
<evidence type="ECO:0000256" key="4">
    <source>
        <dbReference type="ARBA" id="ARBA00022475"/>
    </source>
</evidence>
<dbReference type="GO" id="GO:0015627">
    <property type="term" value="C:type II protein secretion system complex"/>
    <property type="evidence" value="ECO:0007669"/>
    <property type="project" value="InterPro"/>
</dbReference>